<feature type="compositionally biased region" description="Basic and acidic residues" evidence="5">
    <location>
        <begin position="145"/>
        <end position="160"/>
    </location>
</feature>
<proteinExistence type="predicted"/>
<protein>
    <recommendedName>
        <fullName evidence="9">Mid2 domain-containing protein</fullName>
    </recommendedName>
</protein>
<dbReference type="InterPro" id="IPR051694">
    <property type="entry name" value="Immunoregulatory_rcpt-like"/>
</dbReference>
<comment type="caution">
    <text evidence="7">The sequence shown here is derived from an EMBL/GenBank/DDBJ whole genome shotgun (WGS) entry which is preliminary data.</text>
</comment>
<dbReference type="GO" id="GO:0071944">
    <property type="term" value="C:cell periphery"/>
    <property type="evidence" value="ECO:0007669"/>
    <property type="project" value="UniProtKB-ARBA"/>
</dbReference>
<feature type="compositionally biased region" description="Basic and acidic residues" evidence="5">
    <location>
        <begin position="171"/>
        <end position="183"/>
    </location>
</feature>
<accession>A0AAJ0FVZ2</accession>
<dbReference type="EMBL" id="JASWJB010000222">
    <property type="protein sequence ID" value="KAK2593233.1"/>
    <property type="molecule type" value="Genomic_DNA"/>
</dbReference>
<reference evidence="7" key="1">
    <citation type="submission" date="2023-06" db="EMBL/GenBank/DDBJ databases">
        <title>Conoideocrella luteorostrata (Hypocreales: Clavicipitaceae), a potential biocontrol fungus for elongate hemlock scale in United States Christmas tree production areas.</title>
        <authorList>
            <person name="Barrett H."/>
            <person name="Lovett B."/>
            <person name="Macias A.M."/>
            <person name="Stajich J.E."/>
            <person name="Kasson M.T."/>
        </authorList>
    </citation>
    <scope>NUCLEOTIDE SEQUENCE</scope>
    <source>
        <strain evidence="7">ARSEF 14590</strain>
    </source>
</reference>
<comment type="subcellular location">
    <subcellularLocation>
        <location evidence="1">Membrane</location>
        <topology evidence="1">Single-pass membrane protein</topology>
    </subcellularLocation>
</comment>
<evidence type="ECO:0000313" key="8">
    <source>
        <dbReference type="Proteomes" id="UP001251528"/>
    </source>
</evidence>
<feature type="region of interest" description="Disordered" evidence="5">
    <location>
        <begin position="76"/>
        <end position="106"/>
    </location>
</feature>
<dbReference type="PANTHER" id="PTHR15549:SF33">
    <property type="entry name" value="MEMBRANE PROTEIN WSC4, PUTATIVE (AFU_ORTHOLOGUE AFUA_5G09020)-RELATED"/>
    <property type="match status" value="1"/>
</dbReference>
<keyword evidence="2 6" id="KW-0812">Transmembrane</keyword>
<evidence type="ECO:0000256" key="1">
    <source>
        <dbReference type="ARBA" id="ARBA00004167"/>
    </source>
</evidence>
<evidence type="ECO:0000256" key="5">
    <source>
        <dbReference type="SAM" id="MobiDB-lite"/>
    </source>
</evidence>
<gene>
    <name evidence="7" type="ORF">QQS21_009073</name>
</gene>
<dbReference type="GO" id="GO:0016020">
    <property type="term" value="C:membrane"/>
    <property type="evidence" value="ECO:0007669"/>
    <property type="project" value="UniProtKB-SubCell"/>
</dbReference>
<sequence>MESQDETQVFPRVTVCLDGSYCCDQDGAQCCSDKRGVFLDVTGNIAKVPASTTMSWGPERTSSGYQTVATTSATSINTSDVSTASTPAVSASSTSSPGATSQSESSNAAKIGAGVGVPVGVIAIGGVAALVILWRRKKRQTRFRNASELDSEGHHQEMVGRKPSAPTPPELEDRQVHRSELSA</sequence>
<evidence type="ECO:0000256" key="3">
    <source>
        <dbReference type="ARBA" id="ARBA00022989"/>
    </source>
</evidence>
<keyword evidence="3 6" id="KW-1133">Transmembrane helix</keyword>
<evidence type="ECO:0000256" key="4">
    <source>
        <dbReference type="ARBA" id="ARBA00023136"/>
    </source>
</evidence>
<evidence type="ECO:0000313" key="7">
    <source>
        <dbReference type="EMBL" id="KAK2593233.1"/>
    </source>
</evidence>
<keyword evidence="4 6" id="KW-0472">Membrane</keyword>
<name>A0AAJ0FVZ2_9HYPO</name>
<feature type="transmembrane region" description="Helical" evidence="6">
    <location>
        <begin position="111"/>
        <end position="134"/>
    </location>
</feature>
<organism evidence="7 8">
    <name type="scientific">Conoideocrella luteorostrata</name>
    <dbReference type="NCBI Taxonomy" id="1105319"/>
    <lineage>
        <taxon>Eukaryota</taxon>
        <taxon>Fungi</taxon>
        <taxon>Dikarya</taxon>
        <taxon>Ascomycota</taxon>
        <taxon>Pezizomycotina</taxon>
        <taxon>Sordariomycetes</taxon>
        <taxon>Hypocreomycetidae</taxon>
        <taxon>Hypocreales</taxon>
        <taxon>Clavicipitaceae</taxon>
        <taxon>Conoideocrella</taxon>
    </lineage>
</organism>
<dbReference type="AlphaFoldDB" id="A0AAJ0FVZ2"/>
<dbReference type="Proteomes" id="UP001251528">
    <property type="component" value="Unassembled WGS sequence"/>
</dbReference>
<evidence type="ECO:0000256" key="2">
    <source>
        <dbReference type="ARBA" id="ARBA00022692"/>
    </source>
</evidence>
<keyword evidence="8" id="KW-1185">Reference proteome</keyword>
<feature type="compositionally biased region" description="Low complexity" evidence="5">
    <location>
        <begin position="78"/>
        <end position="106"/>
    </location>
</feature>
<feature type="region of interest" description="Disordered" evidence="5">
    <location>
        <begin position="141"/>
        <end position="183"/>
    </location>
</feature>
<dbReference type="PANTHER" id="PTHR15549">
    <property type="entry name" value="PAIRED IMMUNOGLOBULIN-LIKE TYPE 2 RECEPTOR"/>
    <property type="match status" value="1"/>
</dbReference>
<evidence type="ECO:0008006" key="9">
    <source>
        <dbReference type="Google" id="ProtNLM"/>
    </source>
</evidence>
<evidence type="ECO:0000256" key="6">
    <source>
        <dbReference type="SAM" id="Phobius"/>
    </source>
</evidence>